<dbReference type="EMBL" id="ABDG02000027">
    <property type="protein sequence ID" value="EHK41641.1"/>
    <property type="molecule type" value="Genomic_DNA"/>
</dbReference>
<dbReference type="Proteomes" id="UP000005426">
    <property type="component" value="Unassembled WGS sequence"/>
</dbReference>
<evidence type="ECO:0000313" key="2">
    <source>
        <dbReference type="Proteomes" id="UP000005426"/>
    </source>
</evidence>
<evidence type="ECO:0000313" key="1">
    <source>
        <dbReference type="EMBL" id="EHK41641.1"/>
    </source>
</evidence>
<comment type="caution">
    <text evidence="1">The sequence shown here is derived from an EMBL/GenBank/DDBJ whole genome shotgun (WGS) entry which is preliminary data.</text>
</comment>
<proteinExistence type="predicted"/>
<reference evidence="1 2" key="1">
    <citation type="journal article" date="2011" name="Genome Biol.">
        <title>Comparative genome sequence analysis underscores mycoparasitism as the ancestral life style of Trichoderma.</title>
        <authorList>
            <person name="Kubicek C.P."/>
            <person name="Herrera-Estrella A."/>
            <person name="Seidl-Seiboth V."/>
            <person name="Martinez D.A."/>
            <person name="Druzhinina I.S."/>
            <person name="Thon M."/>
            <person name="Zeilinger S."/>
            <person name="Casas-Flores S."/>
            <person name="Horwitz B.A."/>
            <person name="Mukherjee P.K."/>
            <person name="Mukherjee M."/>
            <person name="Kredics L."/>
            <person name="Alcaraz L.D."/>
            <person name="Aerts A."/>
            <person name="Antal Z."/>
            <person name="Atanasova L."/>
            <person name="Cervantes-Badillo M.G."/>
            <person name="Challacombe J."/>
            <person name="Chertkov O."/>
            <person name="McCluskey K."/>
            <person name="Coulpier F."/>
            <person name="Deshpande N."/>
            <person name="von Doehren H."/>
            <person name="Ebbole D.J."/>
            <person name="Esquivel-Naranjo E.U."/>
            <person name="Fekete E."/>
            <person name="Flipphi M."/>
            <person name="Glaser F."/>
            <person name="Gomez-Rodriguez E.Y."/>
            <person name="Gruber S."/>
            <person name="Han C."/>
            <person name="Henrissat B."/>
            <person name="Hermosa R."/>
            <person name="Hernandez-Onate M."/>
            <person name="Karaffa L."/>
            <person name="Kosti I."/>
            <person name="Le Crom S."/>
            <person name="Lindquist E."/>
            <person name="Lucas S."/>
            <person name="Luebeck M."/>
            <person name="Luebeck P.S."/>
            <person name="Margeot A."/>
            <person name="Metz B."/>
            <person name="Misra M."/>
            <person name="Nevalainen H."/>
            <person name="Omann M."/>
            <person name="Packer N."/>
            <person name="Perrone G."/>
            <person name="Uresti-Rivera E.E."/>
            <person name="Salamov A."/>
            <person name="Schmoll M."/>
            <person name="Seiboth B."/>
            <person name="Shapiro H."/>
            <person name="Sukno S."/>
            <person name="Tamayo-Ramos J.A."/>
            <person name="Tisch D."/>
            <person name="Wiest A."/>
            <person name="Wilkinson H.H."/>
            <person name="Zhang M."/>
            <person name="Coutinho P.M."/>
            <person name="Kenerley C.M."/>
            <person name="Monte E."/>
            <person name="Baker S.E."/>
            <person name="Grigoriev I.V."/>
        </authorList>
    </citation>
    <scope>NUCLEOTIDE SEQUENCE [LARGE SCALE GENOMIC DNA]</scope>
    <source>
        <strain evidence="2">ATCC 20476 / IMI 206040</strain>
    </source>
</reference>
<dbReference type="HOGENOM" id="CLU_2740358_0_0_1"/>
<keyword evidence="2" id="KW-1185">Reference proteome</keyword>
<dbReference type="AlphaFoldDB" id="G9P7Q0"/>
<accession>G9P7Q0</accession>
<gene>
    <name evidence="1" type="ORF">TRIATDRAFT_259435</name>
</gene>
<protein>
    <submittedName>
        <fullName evidence="1">Uncharacterized protein</fullName>
    </submittedName>
</protein>
<organism evidence="1 2">
    <name type="scientific">Hypocrea atroviridis (strain ATCC 20476 / IMI 206040)</name>
    <name type="common">Trichoderma atroviride</name>
    <dbReference type="NCBI Taxonomy" id="452589"/>
    <lineage>
        <taxon>Eukaryota</taxon>
        <taxon>Fungi</taxon>
        <taxon>Dikarya</taxon>
        <taxon>Ascomycota</taxon>
        <taxon>Pezizomycotina</taxon>
        <taxon>Sordariomycetes</taxon>
        <taxon>Hypocreomycetidae</taxon>
        <taxon>Hypocreales</taxon>
        <taxon>Hypocreaceae</taxon>
        <taxon>Trichoderma</taxon>
    </lineage>
</organism>
<name>G9P7Q0_HYPAI</name>
<sequence length="71" mass="8217">MVIRQKRGGISWKEKQVNHLEGDYSVQHSWRLGNIRYLLKDEARREGSVVQKMTTAAGKRHTNGPVLQLYP</sequence>